<keyword evidence="2" id="KW-0288">FMN</keyword>
<dbReference type="PANTHER" id="PTHR42847">
    <property type="entry name" value="ALKANESULFONATE MONOOXYGENASE"/>
    <property type="match status" value="1"/>
</dbReference>
<dbReference type="InterPro" id="IPR036661">
    <property type="entry name" value="Luciferase-like_sf"/>
</dbReference>
<dbReference type="Pfam" id="PF00296">
    <property type="entry name" value="Bac_luciferase"/>
    <property type="match status" value="1"/>
</dbReference>
<name>A0A158GNM6_CABCO</name>
<keyword evidence="4 6" id="KW-0503">Monooxygenase</keyword>
<organism evidence="6 7">
    <name type="scientific">Caballeronia cordobensis</name>
    <name type="common">Burkholderia cordobensis</name>
    <dbReference type="NCBI Taxonomy" id="1353886"/>
    <lineage>
        <taxon>Bacteria</taxon>
        <taxon>Pseudomonadati</taxon>
        <taxon>Pseudomonadota</taxon>
        <taxon>Betaproteobacteria</taxon>
        <taxon>Burkholderiales</taxon>
        <taxon>Burkholderiaceae</taxon>
        <taxon>Caballeronia</taxon>
    </lineage>
</organism>
<dbReference type="InterPro" id="IPR011251">
    <property type="entry name" value="Luciferase-like_dom"/>
</dbReference>
<dbReference type="AlphaFoldDB" id="A0A158GNM6"/>
<keyword evidence="3" id="KW-0560">Oxidoreductase</keyword>
<feature type="domain" description="Luciferase-like" evidence="5">
    <location>
        <begin position="33"/>
        <end position="358"/>
    </location>
</feature>
<evidence type="ECO:0000313" key="6">
    <source>
        <dbReference type="EMBL" id="SAL33705.1"/>
    </source>
</evidence>
<gene>
    <name evidence="6" type="ORF">AWB70_02259</name>
</gene>
<dbReference type="RefSeq" id="WP_053570219.1">
    <property type="nucleotide sequence ID" value="NZ_FCNY02000005.1"/>
</dbReference>
<evidence type="ECO:0000256" key="3">
    <source>
        <dbReference type="ARBA" id="ARBA00023002"/>
    </source>
</evidence>
<dbReference type="GO" id="GO:0016705">
    <property type="term" value="F:oxidoreductase activity, acting on paired donors, with incorporation or reduction of molecular oxygen"/>
    <property type="evidence" value="ECO:0007669"/>
    <property type="project" value="InterPro"/>
</dbReference>
<dbReference type="Gene3D" id="3.20.20.30">
    <property type="entry name" value="Luciferase-like domain"/>
    <property type="match status" value="1"/>
</dbReference>
<evidence type="ECO:0000256" key="2">
    <source>
        <dbReference type="ARBA" id="ARBA00022643"/>
    </source>
</evidence>
<sequence length="410" mass="44716">MSSIATAAFDGASSPADIPGSPLHAAFAQPLMLGLFLPIQNGGWSISTLPRGTDWRFDYNARLTKQAEALGFDLVFGLAQWLGKNGHGGTLKYREQSLDAFIATSALAAITERILLISTVHALYGPWHPLHLAKFGATLDHISNARWGINLVTGHVATEWAMFGQPMIEHDERYVRAAEFVGVLDTLWRSDANLDIRTPHWQLNDAFVSPRPRYGRPVLVNATGSDAGIDYAVRHSDLIFITSPAGADFDDAIGALPAHTAKIRAAAARVQRRVRTLINPTIVCRPSEREAHAYRDAIVAHADEGALDGFVGQARHSDAKAWARHRREQRIVGGNLHLIGSPEQIVDKLLALKRAGCDGVQLTFFDFEPDLAYFGEAVLPLLVEAGLRHDLGHRSTSLPTTLRLPSGNCT</sequence>
<dbReference type="CDD" id="cd01094">
    <property type="entry name" value="Alkanesulfonate_monoxygenase"/>
    <property type="match status" value="1"/>
</dbReference>
<reference evidence="7" key="1">
    <citation type="submission" date="2016-01" db="EMBL/GenBank/DDBJ databases">
        <authorList>
            <person name="Peeters C."/>
        </authorList>
    </citation>
    <scope>NUCLEOTIDE SEQUENCE [LARGE SCALE GENOMIC DNA]</scope>
</reference>
<dbReference type="PANTHER" id="PTHR42847:SF4">
    <property type="entry name" value="ALKANESULFONATE MONOOXYGENASE-RELATED"/>
    <property type="match status" value="1"/>
</dbReference>
<dbReference type="GO" id="GO:0004497">
    <property type="term" value="F:monooxygenase activity"/>
    <property type="evidence" value="ECO:0007669"/>
    <property type="project" value="UniProtKB-KW"/>
</dbReference>
<dbReference type="SUPFAM" id="SSF51679">
    <property type="entry name" value="Bacterial luciferase-like"/>
    <property type="match status" value="1"/>
</dbReference>
<evidence type="ECO:0000256" key="1">
    <source>
        <dbReference type="ARBA" id="ARBA00022630"/>
    </source>
</evidence>
<accession>A0A158GNM6</accession>
<protein>
    <submittedName>
        <fullName evidence="6">Luciferase-like monooxygenase</fullName>
    </submittedName>
</protein>
<keyword evidence="1" id="KW-0285">Flavoprotein</keyword>
<dbReference type="EMBL" id="FCNY02000005">
    <property type="protein sequence ID" value="SAL33705.1"/>
    <property type="molecule type" value="Genomic_DNA"/>
</dbReference>
<dbReference type="Proteomes" id="UP000054740">
    <property type="component" value="Unassembled WGS sequence"/>
</dbReference>
<evidence type="ECO:0000259" key="5">
    <source>
        <dbReference type="Pfam" id="PF00296"/>
    </source>
</evidence>
<evidence type="ECO:0000256" key="4">
    <source>
        <dbReference type="ARBA" id="ARBA00023033"/>
    </source>
</evidence>
<proteinExistence type="predicted"/>
<keyword evidence="7" id="KW-1185">Reference proteome</keyword>
<evidence type="ECO:0000313" key="7">
    <source>
        <dbReference type="Proteomes" id="UP000054740"/>
    </source>
</evidence>
<dbReference type="InterPro" id="IPR050172">
    <property type="entry name" value="SsuD_RutA_monooxygenase"/>
</dbReference>